<feature type="signal peptide" evidence="1">
    <location>
        <begin position="1"/>
        <end position="18"/>
    </location>
</feature>
<dbReference type="Gene3D" id="2.120.10.30">
    <property type="entry name" value="TolB, C-terminal domain"/>
    <property type="match status" value="1"/>
</dbReference>
<feature type="chain" id="PRO_5013137857" evidence="1">
    <location>
        <begin position="19"/>
        <end position="315"/>
    </location>
</feature>
<dbReference type="PANTHER" id="PTHR31460:SF3">
    <property type="entry name" value="MESOCENTIN"/>
    <property type="match status" value="1"/>
</dbReference>
<organism evidence="3 4">
    <name type="scientific">Ohtaekwangia koreensis</name>
    <dbReference type="NCBI Taxonomy" id="688867"/>
    <lineage>
        <taxon>Bacteria</taxon>
        <taxon>Pseudomonadati</taxon>
        <taxon>Bacteroidota</taxon>
        <taxon>Cytophagia</taxon>
        <taxon>Cytophagales</taxon>
        <taxon>Fulvivirgaceae</taxon>
        <taxon>Ohtaekwangia</taxon>
    </lineage>
</organism>
<evidence type="ECO:0000313" key="3">
    <source>
        <dbReference type="EMBL" id="SKC75167.1"/>
    </source>
</evidence>
<dbReference type="EMBL" id="FUZU01000002">
    <property type="protein sequence ID" value="SKC75167.1"/>
    <property type="molecule type" value="Genomic_DNA"/>
</dbReference>
<dbReference type="InterPro" id="IPR013658">
    <property type="entry name" value="SGL"/>
</dbReference>
<dbReference type="InterPro" id="IPR053224">
    <property type="entry name" value="Sensory_adhesion_molecule"/>
</dbReference>
<dbReference type="InterPro" id="IPR011042">
    <property type="entry name" value="6-blade_b-propeller_TolB-like"/>
</dbReference>
<sequence length="315" mass="35229">MNKHALLFFIFLSHILLAQKKAETAFVIAEKDLIPEGIAYDPAEKAFYVSSIYKKKIVKISSQGKTSDFITTHADETEQVLGMKVDARGLLWACNNTPEHDTINRVSNVHVYDLHTKKMVKRFKLVDDNRHLFNDLYITKAGDVFVTDTQAGMLWVVRKDSKSLEEFTKPGSLAFANGITATPDEKFLLVSTGSGLGIARVDITSKAISSLRNDRYMVMGYDGLYVYNNTLIGVQNTFFPESIHKLTLTPVGNAVEKIEYLCDEDPVFDSPTTGAIADGYFYFIANSQLLQLIGNGDKLKQTEKLNDPVILKIKL</sequence>
<protein>
    <submittedName>
        <fullName evidence="3">SMP-30/Gluconolaconase/LRE-like region-containing protein</fullName>
    </submittedName>
</protein>
<evidence type="ECO:0000259" key="2">
    <source>
        <dbReference type="Pfam" id="PF08450"/>
    </source>
</evidence>
<evidence type="ECO:0000313" key="4">
    <source>
        <dbReference type="Proteomes" id="UP000190961"/>
    </source>
</evidence>
<accession>A0A1T5LGI9</accession>
<dbReference type="Proteomes" id="UP000190961">
    <property type="component" value="Unassembled WGS sequence"/>
</dbReference>
<gene>
    <name evidence="3" type="ORF">SAMN05660236_3198</name>
</gene>
<proteinExistence type="predicted"/>
<dbReference type="Pfam" id="PF08450">
    <property type="entry name" value="SGL"/>
    <property type="match status" value="1"/>
</dbReference>
<name>A0A1T5LGI9_9BACT</name>
<keyword evidence="4" id="KW-1185">Reference proteome</keyword>
<dbReference type="SUPFAM" id="SSF63829">
    <property type="entry name" value="Calcium-dependent phosphotriesterase"/>
    <property type="match status" value="1"/>
</dbReference>
<reference evidence="3 4" key="1">
    <citation type="submission" date="2017-02" db="EMBL/GenBank/DDBJ databases">
        <authorList>
            <person name="Peterson S.W."/>
        </authorList>
    </citation>
    <scope>NUCLEOTIDE SEQUENCE [LARGE SCALE GENOMIC DNA]</scope>
    <source>
        <strain evidence="3 4">DSM 25262</strain>
    </source>
</reference>
<evidence type="ECO:0000256" key="1">
    <source>
        <dbReference type="SAM" id="SignalP"/>
    </source>
</evidence>
<feature type="domain" description="SMP-30/Gluconolactonase/LRE-like region" evidence="2">
    <location>
        <begin position="35"/>
        <end position="203"/>
    </location>
</feature>
<dbReference type="PANTHER" id="PTHR31460">
    <property type="match status" value="1"/>
</dbReference>
<dbReference type="OrthoDB" id="8584394at2"/>
<keyword evidence="1" id="KW-0732">Signal</keyword>
<dbReference type="STRING" id="688867.SAMN05660236_3198"/>
<dbReference type="RefSeq" id="WP_079687745.1">
    <property type="nucleotide sequence ID" value="NZ_FUZU01000002.1"/>
</dbReference>
<dbReference type="AlphaFoldDB" id="A0A1T5LGI9"/>